<name>A0A559IV59_9BACL</name>
<comment type="caution">
    <text evidence="2">The sequence shown here is derived from an EMBL/GenBank/DDBJ whole genome shotgun (WGS) entry which is preliminary data.</text>
</comment>
<sequence length="151" mass="17308">MNYKNPFKTISLIVLLGMLITACTAEKPIDPSELDKIKLEITERSEHPIGILYTIKLSNHSKHTIKQNNVYLSYPIKMVNGYRGNEFKVEAKENKLDIKPNEEIILTAFTPKEEYENNDNLLITECYLEIQGYIEEVEAANHFGKTIGNAF</sequence>
<proteinExistence type="predicted"/>
<dbReference type="OrthoDB" id="2663729at2"/>
<protein>
    <recommendedName>
        <fullName evidence="4">Intracellular proteinase inhibitor BsuPI domain-containing protein</fullName>
    </recommendedName>
</protein>
<gene>
    <name evidence="2" type="ORF">FPZ45_24915</name>
</gene>
<evidence type="ECO:0008006" key="4">
    <source>
        <dbReference type="Google" id="ProtNLM"/>
    </source>
</evidence>
<dbReference type="PROSITE" id="PS51257">
    <property type="entry name" value="PROKAR_LIPOPROTEIN"/>
    <property type="match status" value="1"/>
</dbReference>
<dbReference type="EMBL" id="VNJJ01000031">
    <property type="protein sequence ID" value="TVX91514.1"/>
    <property type="molecule type" value="Genomic_DNA"/>
</dbReference>
<keyword evidence="3" id="KW-1185">Reference proteome</keyword>
<evidence type="ECO:0000313" key="2">
    <source>
        <dbReference type="EMBL" id="TVX91514.1"/>
    </source>
</evidence>
<evidence type="ECO:0000256" key="1">
    <source>
        <dbReference type="SAM" id="SignalP"/>
    </source>
</evidence>
<dbReference type="RefSeq" id="WP_144707366.1">
    <property type="nucleotide sequence ID" value="NZ_VNJJ01000031.1"/>
</dbReference>
<dbReference type="AlphaFoldDB" id="A0A559IV59"/>
<dbReference type="Proteomes" id="UP000316330">
    <property type="component" value="Unassembled WGS sequence"/>
</dbReference>
<keyword evidence="1" id="KW-0732">Signal</keyword>
<feature type="signal peptide" evidence="1">
    <location>
        <begin position="1"/>
        <end position="25"/>
    </location>
</feature>
<reference evidence="2 3" key="1">
    <citation type="submission" date="2019-07" db="EMBL/GenBank/DDBJ databases">
        <authorList>
            <person name="Kim J."/>
        </authorList>
    </citation>
    <scope>NUCLEOTIDE SEQUENCE [LARGE SCALE GENOMIC DNA]</scope>
    <source>
        <strain evidence="2 3">G13</strain>
    </source>
</reference>
<organism evidence="2 3">
    <name type="scientific">Cohnella terricola</name>
    <dbReference type="NCBI Taxonomy" id="1289167"/>
    <lineage>
        <taxon>Bacteria</taxon>
        <taxon>Bacillati</taxon>
        <taxon>Bacillota</taxon>
        <taxon>Bacilli</taxon>
        <taxon>Bacillales</taxon>
        <taxon>Paenibacillaceae</taxon>
        <taxon>Cohnella</taxon>
    </lineage>
</organism>
<evidence type="ECO:0000313" key="3">
    <source>
        <dbReference type="Proteomes" id="UP000316330"/>
    </source>
</evidence>
<feature type="chain" id="PRO_5039442527" description="Intracellular proteinase inhibitor BsuPI domain-containing protein" evidence="1">
    <location>
        <begin position="26"/>
        <end position="151"/>
    </location>
</feature>
<accession>A0A559IV59</accession>